<evidence type="ECO:0008006" key="8">
    <source>
        <dbReference type="Google" id="ProtNLM"/>
    </source>
</evidence>
<dbReference type="Pfam" id="PF03241">
    <property type="entry name" value="HpaB"/>
    <property type="match status" value="1"/>
</dbReference>
<dbReference type="InterPro" id="IPR024719">
    <property type="entry name" value="HpaB/PvcC/4-BUDH_C"/>
</dbReference>
<accession>A0A1Y3PNW6</accession>
<dbReference type="Pfam" id="PF11794">
    <property type="entry name" value="HpaB_N"/>
    <property type="match status" value="1"/>
</dbReference>
<dbReference type="InterPro" id="IPR046373">
    <property type="entry name" value="Acyl-CoA_Oxase/DH_mid-dom_sf"/>
</dbReference>
<comment type="caution">
    <text evidence="6">The sequence shown here is derived from an EMBL/GenBank/DDBJ whole genome shotgun (WGS) entry which is preliminary data.</text>
</comment>
<dbReference type="Gene3D" id="2.40.110.10">
    <property type="entry name" value="Butyryl-CoA Dehydrogenase, subunit A, domain 2"/>
    <property type="match status" value="1"/>
</dbReference>
<evidence type="ECO:0000256" key="1">
    <source>
        <dbReference type="ARBA" id="ARBA00022630"/>
    </source>
</evidence>
<dbReference type="InterPro" id="IPR036250">
    <property type="entry name" value="AcylCo_DH-like_C"/>
</dbReference>
<dbReference type="PANTHER" id="PTHR36117">
    <property type="entry name" value="4-HYDROXYPHENYLACETATE 3-MONOOXYGENASE-RELATED"/>
    <property type="match status" value="1"/>
</dbReference>
<dbReference type="InterPro" id="IPR024674">
    <property type="entry name" value="HpaB/PvcC/4-BUDH_N"/>
</dbReference>
<evidence type="ECO:0000313" key="7">
    <source>
        <dbReference type="Proteomes" id="UP000196475"/>
    </source>
</evidence>
<evidence type="ECO:0000259" key="4">
    <source>
        <dbReference type="Pfam" id="PF03241"/>
    </source>
</evidence>
<evidence type="ECO:0000256" key="2">
    <source>
        <dbReference type="ARBA" id="ARBA00022827"/>
    </source>
</evidence>
<dbReference type="SUPFAM" id="SSF47203">
    <property type="entry name" value="Acyl-CoA dehydrogenase C-terminal domain-like"/>
    <property type="match status" value="1"/>
</dbReference>
<name>A0A1Y3PNW6_9BACI</name>
<gene>
    <name evidence="6" type="ORF">BAA01_13395</name>
</gene>
<sequence length="466" mass="52599">MTDWKERLQDGRRVWYGGELVTRIAEHHAFRGTVETIGKLLEMQRGAWKRELTRDGAHLSFLVPTSLDDLRCKARAYQIWADATFGMMSRLSEYSREIETGWYANRKELDTVIPHFEAKMERMYRNSRDRDLLSTAAAQDLQRNRSRSSVEVDAGQLRVVKKTAEGVIVRGAKTVATAAPYVDEFIITSFYKRSEAQRALANVFIIPANLPGVHIVCRESFASDDAVHAPLSARYDEMDAVLIFEDALIPWDLVLVAEDPEAAWKLHTDPVAVALSQHQTVVRLISKLRSVAAIAYGLAKSADVTGFLHVRNDLANLILQVETIEALLGTAQQTGDWHNGVFIPNRLYLGTARNLGTRFYAEGIAAIHRIGASGLLQAPASLKELDVHPEWREYFAASDGFDGTRRTLLNKLAWDFAGSSLGSRHELYERFYAGDPVRNFASYYNQHPKRQAYVEFALSILREENR</sequence>
<reference evidence="7" key="1">
    <citation type="submission" date="2016-06" db="EMBL/GenBank/DDBJ databases">
        <authorList>
            <person name="Nascimento L."/>
            <person name="Pereira R.V."/>
            <person name="Martins L.F."/>
            <person name="Quaggio R.B."/>
            <person name="Silva A.M."/>
            <person name="Setubal J.C."/>
        </authorList>
    </citation>
    <scope>NUCLEOTIDE SEQUENCE [LARGE SCALE GENOMIC DNA]</scope>
</reference>
<dbReference type="SUPFAM" id="SSF56645">
    <property type="entry name" value="Acyl-CoA dehydrogenase NM domain-like"/>
    <property type="match status" value="1"/>
</dbReference>
<evidence type="ECO:0000259" key="5">
    <source>
        <dbReference type="Pfam" id="PF11794"/>
    </source>
</evidence>
<dbReference type="GO" id="GO:0016627">
    <property type="term" value="F:oxidoreductase activity, acting on the CH-CH group of donors"/>
    <property type="evidence" value="ECO:0007669"/>
    <property type="project" value="InterPro"/>
</dbReference>
<dbReference type="AlphaFoldDB" id="A0A1Y3PNW6"/>
<feature type="domain" description="HpaB/PvcC/4-BUDH N-terminal" evidence="5">
    <location>
        <begin position="3"/>
        <end position="255"/>
    </location>
</feature>
<proteinExistence type="predicted"/>
<keyword evidence="3" id="KW-0560">Oxidoreductase</keyword>
<keyword evidence="1" id="KW-0285">Flavoprotein</keyword>
<dbReference type="InterPro" id="IPR009100">
    <property type="entry name" value="AcylCoA_DH/oxidase_NM_dom_sf"/>
</dbReference>
<dbReference type="PANTHER" id="PTHR36117:SF3">
    <property type="entry name" value="4-HYDROXYPHENYLACETATE 3-MONOOXYGENASE-RELATED"/>
    <property type="match status" value="1"/>
</dbReference>
<dbReference type="EMBL" id="LZRT01000053">
    <property type="protein sequence ID" value="OUM89043.1"/>
    <property type="molecule type" value="Genomic_DNA"/>
</dbReference>
<keyword evidence="2" id="KW-0274">FAD</keyword>
<dbReference type="Gene3D" id="1.10.3140.10">
    <property type="entry name" value="4-hydroxybutyryl-coa dehydratase, domain 1"/>
    <property type="match status" value="1"/>
</dbReference>
<dbReference type="Proteomes" id="UP000196475">
    <property type="component" value="Unassembled WGS sequence"/>
</dbReference>
<dbReference type="Gene3D" id="1.20.140.10">
    <property type="entry name" value="Butyryl-CoA Dehydrogenase, subunit A, domain 3"/>
    <property type="match status" value="1"/>
</dbReference>
<organism evidence="6 7">
    <name type="scientific">Bacillus thermozeamaize</name>
    <dbReference type="NCBI Taxonomy" id="230954"/>
    <lineage>
        <taxon>Bacteria</taxon>
        <taxon>Bacillati</taxon>
        <taxon>Bacillota</taxon>
        <taxon>Bacilli</taxon>
        <taxon>Bacillales</taxon>
        <taxon>Bacillaceae</taxon>
        <taxon>Bacillus</taxon>
    </lineage>
</organism>
<evidence type="ECO:0000256" key="3">
    <source>
        <dbReference type="ARBA" id="ARBA00023002"/>
    </source>
</evidence>
<feature type="domain" description="HpaB/PvcC/4-BUDH C-terminal" evidence="4">
    <location>
        <begin position="275"/>
        <end position="452"/>
    </location>
</feature>
<protein>
    <recommendedName>
        <fullName evidence="8">4-hydroxyphenylacetate 3-hydroxylase</fullName>
    </recommendedName>
</protein>
<dbReference type="InterPro" id="IPR004925">
    <property type="entry name" value="HpaB/PvcC/4-BUDH"/>
</dbReference>
<evidence type="ECO:0000313" key="6">
    <source>
        <dbReference type="EMBL" id="OUM89043.1"/>
    </source>
</evidence>